<evidence type="ECO:0000259" key="1">
    <source>
        <dbReference type="Pfam" id="PF18480"/>
    </source>
</evidence>
<gene>
    <name evidence="2" type="ORF">FGL98_04320</name>
</gene>
<dbReference type="OrthoDB" id="334367at2"/>
<dbReference type="Pfam" id="PF18480">
    <property type="entry name" value="DUF5615"/>
    <property type="match status" value="1"/>
</dbReference>
<evidence type="ECO:0000313" key="3">
    <source>
        <dbReference type="Proteomes" id="UP000320244"/>
    </source>
</evidence>
<reference evidence="2 3" key="1">
    <citation type="submission" date="2019-05" db="EMBL/GenBank/DDBJ databases">
        <authorList>
            <person name="Lee S.D."/>
        </authorList>
    </citation>
    <scope>NUCLEOTIDE SEQUENCE [LARGE SCALE GENOMIC DNA]</scope>
    <source>
        <strain evidence="2 3">C5-26</strain>
    </source>
</reference>
<sequence>MKFLVDAQLSARLADFLNSAGHDAVHTSSLHNGSRSSDRQVAAAADAEDRVVVTKDSNFRDSHLLRETPSRLLIIATGNVTNETLLAVFERSLTANCQRLFQQ</sequence>
<proteinExistence type="predicted"/>
<organism evidence="2 3">
    <name type="scientific">Leekyejoonella antrihumi</name>
    <dbReference type="NCBI Taxonomy" id="1660198"/>
    <lineage>
        <taxon>Bacteria</taxon>
        <taxon>Bacillati</taxon>
        <taxon>Actinomycetota</taxon>
        <taxon>Actinomycetes</taxon>
        <taxon>Micrococcales</taxon>
        <taxon>Dermacoccaceae</taxon>
        <taxon>Leekyejoonella</taxon>
    </lineage>
</organism>
<dbReference type="Proteomes" id="UP000320244">
    <property type="component" value="Unassembled WGS sequence"/>
</dbReference>
<name>A0A563E6V1_9MICO</name>
<feature type="domain" description="DUF5615" evidence="1">
    <location>
        <begin position="1"/>
        <end position="98"/>
    </location>
</feature>
<dbReference type="InterPro" id="IPR041049">
    <property type="entry name" value="DUF5615"/>
</dbReference>
<dbReference type="RefSeq" id="WP_146315511.1">
    <property type="nucleotide sequence ID" value="NZ_VCQV01000004.1"/>
</dbReference>
<protein>
    <recommendedName>
        <fullName evidence="1">DUF5615 domain-containing protein</fullName>
    </recommendedName>
</protein>
<reference evidence="2 3" key="2">
    <citation type="submission" date="2019-08" db="EMBL/GenBank/DDBJ databases">
        <title>Jejuicoccus antrihumi gen. nov., sp. nov., a new member of the family Dermacoccaceae isolated from a cave.</title>
        <authorList>
            <person name="Schumann P."/>
            <person name="Kim I.S."/>
        </authorList>
    </citation>
    <scope>NUCLEOTIDE SEQUENCE [LARGE SCALE GENOMIC DNA]</scope>
    <source>
        <strain evidence="2 3">C5-26</strain>
    </source>
</reference>
<keyword evidence="3" id="KW-1185">Reference proteome</keyword>
<accession>A0A563E6V1</accession>
<evidence type="ECO:0000313" key="2">
    <source>
        <dbReference type="EMBL" id="TWP37941.1"/>
    </source>
</evidence>
<dbReference type="AlphaFoldDB" id="A0A563E6V1"/>
<comment type="caution">
    <text evidence="2">The sequence shown here is derived from an EMBL/GenBank/DDBJ whole genome shotgun (WGS) entry which is preliminary data.</text>
</comment>
<dbReference type="EMBL" id="VCQV01000004">
    <property type="protein sequence ID" value="TWP37941.1"/>
    <property type="molecule type" value="Genomic_DNA"/>
</dbReference>